<accession>A0ACA9M291</accession>
<evidence type="ECO:0000313" key="1">
    <source>
        <dbReference type="EMBL" id="CAG8564822.1"/>
    </source>
</evidence>
<comment type="caution">
    <text evidence="1">The sequence shown here is derived from an EMBL/GenBank/DDBJ whole genome shotgun (WGS) entry which is preliminary data.</text>
</comment>
<sequence>MFKLLIYHFLLEICIIVAVTNASFIVKTPKNSFNQPFHPTTKIYGSYAQSINGPGHVANIELNTNISSINPDNFEYVQNIQCGQDGKITLTLSNESALHDILNWPSKVIILISDKWKCFGQSTTQFYLVGNQSIDEIKKQVNFTSEPCEVLKWTENYSFDLVWDQSIKPLKKRTKNLHLRDSDQQTEFDLRILFDSRTGSSSKSNFTLSIGQNNTSESLVCTNCFTNGSATIGLHVSGTPLNITNATISISGNLRINVDIAVSASVTINPFSSPDIQIAEIPLTTLSVPGLFNLGPALILVANAKVASSLTGTLNTG</sequence>
<dbReference type="EMBL" id="CAJVPU010006803">
    <property type="protein sequence ID" value="CAG8564822.1"/>
    <property type="molecule type" value="Genomic_DNA"/>
</dbReference>
<feature type="non-terminal residue" evidence="1">
    <location>
        <position position="317"/>
    </location>
</feature>
<gene>
    <name evidence="1" type="ORF">DHETER_LOCUS5802</name>
</gene>
<reference evidence="1" key="1">
    <citation type="submission" date="2021-06" db="EMBL/GenBank/DDBJ databases">
        <authorList>
            <person name="Kallberg Y."/>
            <person name="Tangrot J."/>
            <person name="Rosling A."/>
        </authorList>
    </citation>
    <scope>NUCLEOTIDE SEQUENCE</scope>
    <source>
        <strain evidence="1">IL203A</strain>
    </source>
</reference>
<name>A0ACA9M291_9GLOM</name>
<organism evidence="1 2">
    <name type="scientific">Dentiscutata heterogama</name>
    <dbReference type="NCBI Taxonomy" id="1316150"/>
    <lineage>
        <taxon>Eukaryota</taxon>
        <taxon>Fungi</taxon>
        <taxon>Fungi incertae sedis</taxon>
        <taxon>Mucoromycota</taxon>
        <taxon>Glomeromycotina</taxon>
        <taxon>Glomeromycetes</taxon>
        <taxon>Diversisporales</taxon>
        <taxon>Gigasporaceae</taxon>
        <taxon>Dentiscutata</taxon>
    </lineage>
</organism>
<protein>
    <submittedName>
        <fullName evidence="1">7728_t:CDS:1</fullName>
    </submittedName>
</protein>
<dbReference type="Proteomes" id="UP000789702">
    <property type="component" value="Unassembled WGS sequence"/>
</dbReference>
<evidence type="ECO:0000313" key="2">
    <source>
        <dbReference type="Proteomes" id="UP000789702"/>
    </source>
</evidence>
<proteinExistence type="predicted"/>
<keyword evidence="2" id="KW-1185">Reference proteome</keyword>